<reference evidence="2 3" key="1">
    <citation type="journal article" date="2016" name="Front. Microbiol.">
        <title>Genomic Resource of Rice Seed Associated Bacteria.</title>
        <authorList>
            <person name="Midha S."/>
            <person name="Bansal K."/>
            <person name="Sharma S."/>
            <person name="Kumar N."/>
            <person name="Patil P.P."/>
            <person name="Chaudhry V."/>
            <person name="Patil P.B."/>
        </authorList>
    </citation>
    <scope>NUCLEOTIDE SEQUENCE [LARGE SCALE GENOMIC DNA]</scope>
    <source>
        <strain evidence="2 3">NS184</strain>
    </source>
</reference>
<dbReference type="OrthoDB" id="5517693at2"/>
<dbReference type="STRING" id="33881.NS184_15595"/>
<feature type="compositionally biased region" description="Basic and acidic residues" evidence="1">
    <location>
        <begin position="65"/>
        <end position="81"/>
    </location>
</feature>
<evidence type="ECO:0000313" key="3">
    <source>
        <dbReference type="Proteomes" id="UP000078252"/>
    </source>
</evidence>
<dbReference type="AlphaFoldDB" id="A0A175RGV4"/>
<comment type="caution">
    <text evidence="2">The sequence shown here is derived from an EMBL/GenBank/DDBJ whole genome shotgun (WGS) entry which is preliminary data.</text>
</comment>
<dbReference type="EMBL" id="LDQC01000107">
    <property type="protein sequence ID" value="KTR02513.1"/>
    <property type="molecule type" value="Genomic_DNA"/>
</dbReference>
<sequence>MHRGTLAAVRPGVLVDPELLIGLRPEDRHLLLVRATAPDVVAPARVSHLSAAVVHGLPVIGAAPDRVDVTDPRRGRTDTTAHTRRRPGGPGADHSAQRWSSAPCVHDAECDGAVVTSLVRTLVDVAATKAALTSVPMIDHALHDGRVWPEMLAFEAADGGRDLPQRASAALSMGSALSGSPAESLCRVRFRQLGTPDPVQQHEFRRPGEPPANVDFWFPDQGVVVEVDGRGKYEDAGMLGGASTADAHWREKRREDFVRSFPEVRFVLRLTWRDLMHPERVRDALRRAGVPCR</sequence>
<evidence type="ECO:0008006" key="4">
    <source>
        <dbReference type="Google" id="ProtNLM"/>
    </source>
</evidence>
<evidence type="ECO:0000313" key="2">
    <source>
        <dbReference type="EMBL" id="KTR02513.1"/>
    </source>
</evidence>
<dbReference type="Proteomes" id="UP000078252">
    <property type="component" value="Unassembled WGS sequence"/>
</dbReference>
<name>A0A175RGV4_9MICO</name>
<dbReference type="PATRIC" id="fig|33881.3.peg.109"/>
<gene>
    <name evidence="2" type="ORF">NS184_15595</name>
</gene>
<accession>A0A175RGV4</accession>
<feature type="region of interest" description="Disordered" evidence="1">
    <location>
        <begin position="65"/>
        <end position="98"/>
    </location>
</feature>
<proteinExistence type="predicted"/>
<evidence type="ECO:0000256" key="1">
    <source>
        <dbReference type="SAM" id="MobiDB-lite"/>
    </source>
</evidence>
<organism evidence="2 3">
    <name type="scientific">Curtobacterium luteum</name>
    <dbReference type="NCBI Taxonomy" id="33881"/>
    <lineage>
        <taxon>Bacteria</taxon>
        <taxon>Bacillati</taxon>
        <taxon>Actinomycetota</taxon>
        <taxon>Actinomycetes</taxon>
        <taxon>Micrococcales</taxon>
        <taxon>Microbacteriaceae</taxon>
        <taxon>Curtobacterium</taxon>
    </lineage>
</organism>
<dbReference type="RefSeq" id="WP_058727000.1">
    <property type="nucleotide sequence ID" value="NZ_LDQC01000107.1"/>
</dbReference>
<protein>
    <recommendedName>
        <fullName evidence="4">DUF559 domain-containing protein</fullName>
    </recommendedName>
</protein>